<name>A0A554VAG4_9FLAO</name>
<dbReference type="RefSeq" id="WP_143919146.1">
    <property type="nucleotide sequence ID" value="NZ_CANMIK010000122.1"/>
</dbReference>
<accession>A0A554VAG4</accession>
<organism evidence="1 2">
    <name type="scientific">Aquimarina algiphila</name>
    <dbReference type="NCBI Taxonomy" id="2047982"/>
    <lineage>
        <taxon>Bacteria</taxon>
        <taxon>Pseudomonadati</taxon>
        <taxon>Bacteroidota</taxon>
        <taxon>Flavobacteriia</taxon>
        <taxon>Flavobacteriales</taxon>
        <taxon>Flavobacteriaceae</taxon>
        <taxon>Aquimarina</taxon>
    </lineage>
</organism>
<gene>
    <name evidence="1" type="ORF">FOF46_30220</name>
</gene>
<protein>
    <submittedName>
        <fullName evidence="1">Uncharacterized protein</fullName>
    </submittedName>
</protein>
<dbReference type="OrthoDB" id="1429481at2"/>
<reference evidence="1 2" key="1">
    <citation type="submission" date="2019-07" db="EMBL/GenBank/DDBJ databases">
        <title>The draft genome sequence of Aquimarina algiphila M91.</title>
        <authorList>
            <person name="Meng X."/>
        </authorList>
    </citation>
    <scope>NUCLEOTIDE SEQUENCE [LARGE SCALE GENOMIC DNA]</scope>
    <source>
        <strain evidence="1 2">M91</strain>
    </source>
</reference>
<proteinExistence type="predicted"/>
<sequence length="163" mass="18884">MRLVTIFTLIFPIFVIAQTFELKKPNVAELNEQLKTSNYSKNVVYLYLIHNYKPSSEKFDLIKRNFDSDNFCAFKQKFEYRISYSEAKCKEAGGETTKLILPKTNRESAIQWIELIFKSSPMDIDHGWNGEKTKYGPTDGGAGCYYEITDTEFNTKIDMYCGC</sequence>
<evidence type="ECO:0000313" key="2">
    <source>
        <dbReference type="Proteomes" id="UP000318833"/>
    </source>
</evidence>
<keyword evidence="2" id="KW-1185">Reference proteome</keyword>
<comment type="caution">
    <text evidence="1">The sequence shown here is derived from an EMBL/GenBank/DDBJ whole genome shotgun (WGS) entry which is preliminary data.</text>
</comment>
<dbReference type="Proteomes" id="UP000318833">
    <property type="component" value="Unassembled WGS sequence"/>
</dbReference>
<dbReference type="EMBL" id="VLNR01000130">
    <property type="protein sequence ID" value="TSE03015.1"/>
    <property type="molecule type" value="Genomic_DNA"/>
</dbReference>
<dbReference type="AlphaFoldDB" id="A0A554VAG4"/>
<evidence type="ECO:0000313" key="1">
    <source>
        <dbReference type="EMBL" id="TSE03015.1"/>
    </source>
</evidence>